<feature type="chain" id="PRO_5003272601" evidence="3">
    <location>
        <begin position="27"/>
        <end position="339"/>
    </location>
</feature>
<dbReference type="Proteomes" id="UP000004728">
    <property type="component" value="Unassembled WGS sequence"/>
</dbReference>
<protein>
    <submittedName>
        <fullName evidence="5">Putative peptidase A2A</fullName>
    </submittedName>
</protein>
<keyword evidence="6" id="KW-1185">Reference proteome</keyword>
<dbReference type="SUPFAM" id="SSF50630">
    <property type="entry name" value="Acid proteases"/>
    <property type="match status" value="2"/>
</dbReference>
<dbReference type="CDD" id="cd05483">
    <property type="entry name" value="retropepsin_like_bacteria"/>
    <property type="match status" value="1"/>
</dbReference>
<organism evidence="5 6">
    <name type="scientific">Novosphingobium nitrogenifigens DSM 19370</name>
    <dbReference type="NCBI Taxonomy" id="983920"/>
    <lineage>
        <taxon>Bacteria</taxon>
        <taxon>Pseudomonadati</taxon>
        <taxon>Pseudomonadota</taxon>
        <taxon>Alphaproteobacteria</taxon>
        <taxon>Sphingomonadales</taxon>
        <taxon>Sphingomonadaceae</taxon>
        <taxon>Novosphingobium</taxon>
    </lineage>
</organism>
<evidence type="ECO:0000256" key="1">
    <source>
        <dbReference type="ARBA" id="ARBA00022801"/>
    </source>
</evidence>
<dbReference type="HOGENOM" id="CLU_064734_0_0_5"/>
<name>F1Z444_9SPHN</name>
<dbReference type="OrthoDB" id="107347at2"/>
<feature type="domain" description="Peptidase A2" evidence="4">
    <location>
        <begin position="76"/>
        <end position="91"/>
    </location>
</feature>
<gene>
    <name evidence="5" type="ORF">Y88_2714</name>
</gene>
<accession>F1Z444</accession>
<keyword evidence="1" id="KW-0378">Hydrolase</keyword>
<sequence>MRNPAARFVAAVASAALALASTAAQATTPATPEPASTPSTQTPSTDSEVLGLAVDHHDRMTVSVAVGNEKDTHGPFDFLVDTGAERTVIARAVADAAGLSPTGRGLILSVAGKREVDLVTIEAINLGHRAVYRLTAPTLDKADIGADGILGLDGLQGLRVLLDFAGKRMAVGDAASLGGNEGYDIVIKARRKSGQLIMTDAVIDGVRTAVIIDTGADTSIGNRALQRALAHAKGDETAQLLSVTGQRVTADMGLAHNLDIGGLTLVNTLIAFTDAPPFERLGLGRRPALLLGMEQLRLFHRVAIDFAAHRILFEVPDRTPASANAASSRRPHRATGTSR</sequence>
<dbReference type="EMBL" id="AEWJ01000017">
    <property type="protein sequence ID" value="EGD60601.1"/>
    <property type="molecule type" value="Genomic_DNA"/>
</dbReference>
<evidence type="ECO:0000256" key="2">
    <source>
        <dbReference type="SAM" id="MobiDB-lite"/>
    </source>
</evidence>
<reference evidence="5 6" key="1">
    <citation type="journal article" date="2012" name="J. Bacteriol.">
        <title>Draft Genome Sequence of Novosphingobium nitrogenifigens Y88T.</title>
        <authorList>
            <person name="Strabala T.J."/>
            <person name="Macdonald L."/>
            <person name="Liu V."/>
            <person name="Smit A.M."/>
        </authorList>
    </citation>
    <scope>NUCLEOTIDE SEQUENCE [LARGE SCALE GENOMIC DNA]</scope>
    <source>
        <strain evidence="5 6">DSM 19370</strain>
    </source>
</reference>
<dbReference type="InterPro" id="IPR034122">
    <property type="entry name" value="Retropepsin-like_bacterial"/>
</dbReference>
<feature type="region of interest" description="Disordered" evidence="2">
    <location>
        <begin position="25"/>
        <end position="48"/>
    </location>
</feature>
<evidence type="ECO:0000313" key="6">
    <source>
        <dbReference type="Proteomes" id="UP000004728"/>
    </source>
</evidence>
<dbReference type="RefSeq" id="WP_008068164.1">
    <property type="nucleotide sequence ID" value="NZ_AQWK01000017.1"/>
</dbReference>
<dbReference type="InterPro" id="IPR001995">
    <property type="entry name" value="Peptidase_A2_cat"/>
</dbReference>
<dbReference type="GO" id="GO:0004190">
    <property type="term" value="F:aspartic-type endopeptidase activity"/>
    <property type="evidence" value="ECO:0007669"/>
    <property type="project" value="InterPro"/>
</dbReference>
<dbReference type="PROSITE" id="PS50175">
    <property type="entry name" value="ASP_PROT_RETROV"/>
    <property type="match status" value="1"/>
</dbReference>
<evidence type="ECO:0000256" key="3">
    <source>
        <dbReference type="SAM" id="SignalP"/>
    </source>
</evidence>
<keyword evidence="3" id="KW-0732">Signal</keyword>
<evidence type="ECO:0000313" key="5">
    <source>
        <dbReference type="EMBL" id="EGD60601.1"/>
    </source>
</evidence>
<dbReference type="eggNOG" id="COG3577">
    <property type="taxonomic scope" value="Bacteria"/>
</dbReference>
<dbReference type="AlphaFoldDB" id="F1Z444"/>
<feature type="region of interest" description="Disordered" evidence="2">
    <location>
        <begin position="319"/>
        <end position="339"/>
    </location>
</feature>
<dbReference type="InterPro" id="IPR001969">
    <property type="entry name" value="Aspartic_peptidase_AS"/>
</dbReference>
<dbReference type="Gene3D" id="2.40.70.10">
    <property type="entry name" value="Acid Proteases"/>
    <property type="match status" value="2"/>
</dbReference>
<dbReference type="InterPro" id="IPR021109">
    <property type="entry name" value="Peptidase_aspartic_dom_sf"/>
</dbReference>
<dbReference type="Pfam" id="PF13650">
    <property type="entry name" value="Asp_protease_2"/>
    <property type="match status" value="2"/>
</dbReference>
<dbReference type="PROSITE" id="PS00141">
    <property type="entry name" value="ASP_PROTEASE"/>
    <property type="match status" value="2"/>
</dbReference>
<feature type="signal peptide" evidence="3">
    <location>
        <begin position="1"/>
        <end position="26"/>
    </location>
</feature>
<evidence type="ECO:0000259" key="4">
    <source>
        <dbReference type="PROSITE" id="PS50175"/>
    </source>
</evidence>
<dbReference type="STRING" id="983920.Y88_2714"/>
<dbReference type="GO" id="GO:0006508">
    <property type="term" value="P:proteolysis"/>
    <property type="evidence" value="ECO:0007669"/>
    <property type="project" value="InterPro"/>
</dbReference>
<dbReference type="InParanoid" id="F1Z444"/>
<feature type="compositionally biased region" description="Low complexity" evidence="2">
    <location>
        <begin position="25"/>
        <end position="45"/>
    </location>
</feature>
<proteinExistence type="predicted"/>
<comment type="caution">
    <text evidence="5">The sequence shown here is derived from an EMBL/GenBank/DDBJ whole genome shotgun (WGS) entry which is preliminary data.</text>
</comment>